<dbReference type="InterPro" id="IPR027417">
    <property type="entry name" value="P-loop_NTPase"/>
</dbReference>
<dbReference type="Pfam" id="PF13304">
    <property type="entry name" value="AAA_21"/>
    <property type="match status" value="1"/>
</dbReference>
<reference evidence="2 3" key="1">
    <citation type="submission" date="2019-02" db="EMBL/GenBank/DDBJ databases">
        <title>Arundinibacter roseus gen. nov., sp. nov., a new member of the family Cytophagaceae.</title>
        <authorList>
            <person name="Szuroczki S."/>
            <person name="Khayer B."/>
            <person name="Sproer C."/>
            <person name="Toumi M."/>
            <person name="Szabo A."/>
            <person name="Felfoldi T."/>
            <person name="Schumann P."/>
            <person name="Toth E."/>
        </authorList>
    </citation>
    <scope>NUCLEOTIDE SEQUENCE [LARGE SCALE GENOMIC DNA]</scope>
    <source>
        <strain evidence="2 3">DMA-k-7a</strain>
    </source>
</reference>
<feature type="domain" description="ATPase AAA-type core" evidence="1">
    <location>
        <begin position="43"/>
        <end position="344"/>
    </location>
</feature>
<proteinExistence type="predicted"/>
<dbReference type="OrthoDB" id="9805802at2"/>
<gene>
    <name evidence="2" type="ORF">EZE20_07370</name>
</gene>
<name>A0A4R4KGR7_9BACT</name>
<dbReference type="GO" id="GO:0005524">
    <property type="term" value="F:ATP binding"/>
    <property type="evidence" value="ECO:0007669"/>
    <property type="project" value="InterPro"/>
</dbReference>
<dbReference type="SUPFAM" id="SSF52540">
    <property type="entry name" value="P-loop containing nucleoside triphosphate hydrolases"/>
    <property type="match status" value="1"/>
</dbReference>
<comment type="caution">
    <text evidence="2">The sequence shown here is derived from an EMBL/GenBank/DDBJ whole genome shotgun (WGS) entry which is preliminary data.</text>
</comment>
<dbReference type="Proteomes" id="UP000295706">
    <property type="component" value="Unassembled WGS sequence"/>
</dbReference>
<keyword evidence="3" id="KW-1185">Reference proteome</keyword>
<organism evidence="2 3">
    <name type="scientific">Arundinibacter roseus</name>
    <dbReference type="NCBI Taxonomy" id="2070510"/>
    <lineage>
        <taxon>Bacteria</taxon>
        <taxon>Pseudomonadati</taxon>
        <taxon>Bacteroidota</taxon>
        <taxon>Cytophagia</taxon>
        <taxon>Cytophagales</taxon>
        <taxon>Spirosomataceae</taxon>
        <taxon>Arundinibacter</taxon>
    </lineage>
</organism>
<dbReference type="GO" id="GO:0016887">
    <property type="term" value="F:ATP hydrolysis activity"/>
    <property type="evidence" value="ECO:0007669"/>
    <property type="project" value="InterPro"/>
</dbReference>
<dbReference type="Gene3D" id="3.40.50.300">
    <property type="entry name" value="P-loop containing nucleotide triphosphate hydrolases"/>
    <property type="match status" value="1"/>
</dbReference>
<dbReference type="InterPro" id="IPR003959">
    <property type="entry name" value="ATPase_AAA_core"/>
</dbReference>
<evidence type="ECO:0000313" key="3">
    <source>
        <dbReference type="Proteomes" id="UP000295706"/>
    </source>
</evidence>
<sequence>MNTTSTDNTPVYFSSIELKNIRGFKERSTLNLTKDDGSWAKWTVILGDNGTGKTTLLQCLSLLETAYFKTNNFGNEDIYKGPIRLFNGYFLNNKDDFRLALNNEPSAIKSNLFYKNKKNSNQIKIDNIHSIDEALTDIDLWFSLENNQIKLRGDFQFSNNQLIVYAYGASRGISSTNLSESQSQNNETLFSPDATLLNAEEWLLRLDYAASKESSIKNRATRQRELVKDMLINLLPEVEDIRFNLPSLSNYTPIVEFKVSLGWVTIKQLSIGYKSMVSWMVDLAARLFLRYPDSENPLAEPAIVLIDEIDLHLHPKWQRDIFSYLSERFPNTQFIVTAHSPLIVQSAPQDANIVVLRKEEEGVVIDSNVESVRKWRIDQILTSDLFGLESARSPDIEMQLKERELLLKKNNLDSREQERLNYLNNIAHGLPTGFSDTDRQAFDLIHQAAAFLKNKKDD</sequence>
<dbReference type="PANTHER" id="PTHR43581">
    <property type="entry name" value="ATP/GTP PHOSPHATASE"/>
    <property type="match status" value="1"/>
</dbReference>
<dbReference type="EMBL" id="SMJU01000004">
    <property type="protein sequence ID" value="TDB66933.1"/>
    <property type="molecule type" value="Genomic_DNA"/>
</dbReference>
<dbReference type="InterPro" id="IPR051396">
    <property type="entry name" value="Bact_Antivir_Def_Nuclease"/>
</dbReference>
<dbReference type="RefSeq" id="WP_132116073.1">
    <property type="nucleotide sequence ID" value="NZ_SMJU01000004.1"/>
</dbReference>
<evidence type="ECO:0000313" key="2">
    <source>
        <dbReference type="EMBL" id="TDB66933.1"/>
    </source>
</evidence>
<evidence type="ECO:0000259" key="1">
    <source>
        <dbReference type="Pfam" id="PF13304"/>
    </source>
</evidence>
<dbReference type="AlphaFoldDB" id="A0A4R4KGR7"/>
<accession>A0A4R4KGR7</accession>
<dbReference type="PANTHER" id="PTHR43581:SF2">
    <property type="entry name" value="EXCINUCLEASE ATPASE SUBUNIT"/>
    <property type="match status" value="1"/>
</dbReference>
<protein>
    <recommendedName>
        <fullName evidence="1">ATPase AAA-type core domain-containing protein</fullName>
    </recommendedName>
</protein>